<evidence type="ECO:0000259" key="2">
    <source>
        <dbReference type="SMART" id="SM00065"/>
    </source>
</evidence>
<evidence type="ECO:0000313" key="3">
    <source>
        <dbReference type="EMBL" id="MCX7571082.1"/>
    </source>
</evidence>
<gene>
    <name evidence="3" type="ORF">OS242_14115</name>
</gene>
<comment type="caution">
    <text evidence="3">The sequence shown here is derived from an EMBL/GenBank/DDBJ whole genome shotgun (WGS) entry which is preliminary data.</text>
</comment>
<evidence type="ECO:0000256" key="1">
    <source>
        <dbReference type="SAM" id="Phobius"/>
    </source>
</evidence>
<keyword evidence="4" id="KW-1185">Reference proteome</keyword>
<dbReference type="RefSeq" id="WP_267152327.1">
    <property type="nucleotide sequence ID" value="NZ_JAPMLT010000008.1"/>
</dbReference>
<name>A0ABT3X2D8_9BACL</name>
<organism evidence="3 4">
    <name type="scientific">Tumebacillus lacus</name>
    <dbReference type="NCBI Taxonomy" id="2995335"/>
    <lineage>
        <taxon>Bacteria</taxon>
        <taxon>Bacillati</taxon>
        <taxon>Bacillota</taxon>
        <taxon>Bacilli</taxon>
        <taxon>Bacillales</taxon>
        <taxon>Alicyclobacillaceae</taxon>
        <taxon>Tumebacillus</taxon>
    </lineage>
</organism>
<accession>A0ABT3X2D8</accession>
<dbReference type="InterPro" id="IPR003018">
    <property type="entry name" value="GAF"/>
</dbReference>
<keyword evidence="1" id="KW-0812">Transmembrane</keyword>
<sequence>MDKLFTWITEQLNMIFSGRPWLFLLLFAAMAVLAGWYVVRRIRQGDEVSVLGLLTFRPNQAAGQRLCEVARLQESLKQRQQMLALLQAIIMESSKALSGHLQAGYTSAEYRKAVYDFVLPSLLTLLAKPDRANAHRVALFLPAADGTMRMHEGIGFSPEGKKELVLPPDSAAGYVCRTGEPYCSGDVTAPGSRFCSNPKASKRYHSLLCLPIRCGPHVIGVLSVDGRERDSFVHEDQEFLTYVANALSLFLYIELQQPPLEEAARIMQSQP</sequence>
<dbReference type="Gene3D" id="3.30.450.40">
    <property type="match status" value="1"/>
</dbReference>
<keyword evidence="1" id="KW-0472">Membrane</keyword>
<feature type="transmembrane region" description="Helical" evidence="1">
    <location>
        <begin position="20"/>
        <end position="39"/>
    </location>
</feature>
<dbReference type="EMBL" id="JAPMLT010000008">
    <property type="protein sequence ID" value="MCX7571082.1"/>
    <property type="molecule type" value="Genomic_DNA"/>
</dbReference>
<dbReference type="SMART" id="SM00065">
    <property type="entry name" value="GAF"/>
    <property type="match status" value="1"/>
</dbReference>
<evidence type="ECO:0000313" key="4">
    <source>
        <dbReference type="Proteomes" id="UP001208017"/>
    </source>
</evidence>
<keyword evidence="1" id="KW-1133">Transmembrane helix</keyword>
<dbReference type="Proteomes" id="UP001208017">
    <property type="component" value="Unassembled WGS sequence"/>
</dbReference>
<feature type="domain" description="GAF" evidence="2">
    <location>
        <begin position="114"/>
        <end position="265"/>
    </location>
</feature>
<proteinExistence type="predicted"/>
<protein>
    <submittedName>
        <fullName evidence="3">GAF domain-containing protein</fullName>
    </submittedName>
</protein>
<dbReference type="SUPFAM" id="SSF55781">
    <property type="entry name" value="GAF domain-like"/>
    <property type="match status" value="1"/>
</dbReference>
<reference evidence="3 4" key="1">
    <citation type="submission" date="2022-11" db="EMBL/GenBank/DDBJ databases">
        <title>Study of microbial diversity in lake waters.</title>
        <authorList>
            <person name="Zhang J."/>
        </authorList>
    </citation>
    <scope>NUCLEOTIDE SEQUENCE [LARGE SCALE GENOMIC DNA]</scope>
    <source>
        <strain evidence="3 4">DT12</strain>
    </source>
</reference>
<dbReference type="Pfam" id="PF01590">
    <property type="entry name" value="GAF"/>
    <property type="match status" value="1"/>
</dbReference>
<dbReference type="InterPro" id="IPR029016">
    <property type="entry name" value="GAF-like_dom_sf"/>
</dbReference>